<evidence type="ECO:0000313" key="4">
    <source>
        <dbReference type="EMBL" id="OGM88982.1"/>
    </source>
</evidence>
<reference evidence="4 5" key="1">
    <citation type="journal article" date="2016" name="Nat. Commun.">
        <title>Thousands of microbial genomes shed light on interconnected biogeochemical processes in an aquifer system.</title>
        <authorList>
            <person name="Anantharaman K."/>
            <person name="Brown C.T."/>
            <person name="Hug L.A."/>
            <person name="Sharon I."/>
            <person name="Castelle C.J."/>
            <person name="Probst A.J."/>
            <person name="Thomas B.C."/>
            <person name="Singh A."/>
            <person name="Wilkins M.J."/>
            <person name="Karaoz U."/>
            <person name="Brodie E.L."/>
            <person name="Williams K.H."/>
            <person name="Hubbard S.S."/>
            <person name="Banfield J.F."/>
        </authorList>
    </citation>
    <scope>NUCLEOTIDE SEQUENCE [LARGE SCALE GENOMIC DNA]</scope>
</reference>
<dbReference type="PRINTS" id="PR00502">
    <property type="entry name" value="NUDIXFAMILY"/>
</dbReference>
<dbReference type="Proteomes" id="UP000176271">
    <property type="component" value="Unassembled WGS sequence"/>
</dbReference>
<dbReference type="InterPro" id="IPR000086">
    <property type="entry name" value="NUDIX_hydrolase_dom"/>
</dbReference>
<comment type="similarity">
    <text evidence="2">Belongs to the Nudix hydrolase family.</text>
</comment>
<dbReference type="InterPro" id="IPR020084">
    <property type="entry name" value="NUDIX_hydrolase_CS"/>
</dbReference>
<dbReference type="PROSITE" id="PS00893">
    <property type="entry name" value="NUDIX_BOX"/>
    <property type="match status" value="1"/>
</dbReference>
<dbReference type="EMBL" id="MGIM01000033">
    <property type="protein sequence ID" value="OGM88982.1"/>
    <property type="molecule type" value="Genomic_DNA"/>
</dbReference>
<dbReference type="Gene3D" id="3.90.79.10">
    <property type="entry name" value="Nucleoside Triphosphate Pyrophosphohydrolase"/>
    <property type="match status" value="1"/>
</dbReference>
<sequence length="142" mass="16189">MNKGVNKFLNKAGNNKMCPVAFIFKDDKLLIGLRNYTPDKWKKISVWTAPGGRCDNGETLETTLRREVYEEVGINDLKFTDYLGSVPGAKEGDVIFVFKAETNQEPKLVEPDKFSQWEWCELSDIPSNFINPESLKLLNIQV</sequence>
<dbReference type="InterPro" id="IPR020476">
    <property type="entry name" value="Nudix_hydrolase"/>
</dbReference>
<dbReference type="STRING" id="1802552.A2597_03145"/>
<proteinExistence type="inferred from homology"/>
<gene>
    <name evidence="4" type="ORF">A2597_03145</name>
</gene>
<evidence type="ECO:0000256" key="1">
    <source>
        <dbReference type="ARBA" id="ARBA00022801"/>
    </source>
</evidence>
<dbReference type="PANTHER" id="PTHR43736">
    <property type="entry name" value="ADP-RIBOSE PYROPHOSPHATASE"/>
    <property type="match status" value="1"/>
</dbReference>
<evidence type="ECO:0000313" key="5">
    <source>
        <dbReference type="Proteomes" id="UP000176271"/>
    </source>
</evidence>
<comment type="caution">
    <text evidence="4">The sequence shown here is derived from an EMBL/GenBank/DDBJ whole genome shotgun (WGS) entry which is preliminary data.</text>
</comment>
<evidence type="ECO:0000256" key="2">
    <source>
        <dbReference type="RuleBase" id="RU003476"/>
    </source>
</evidence>
<name>A0A1F8DKM7_9BACT</name>
<protein>
    <recommendedName>
        <fullName evidence="3">Nudix hydrolase domain-containing protein</fullName>
    </recommendedName>
</protein>
<keyword evidence="1 2" id="KW-0378">Hydrolase</keyword>
<accession>A0A1F8DKM7</accession>
<evidence type="ECO:0000259" key="3">
    <source>
        <dbReference type="PROSITE" id="PS51462"/>
    </source>
</evidence>
<feature type="domain" description="Nudix hydrolase" evidence="3">
    <location>
        <begin position="14"/>
        <end position="142"/>
    </location>
</feature>
<dbReference type="GO" id="GO:0016787">
    <property type="term" value="F:hydrolase activity"/>
    <property type="evidence" value="ECO:0007669"/>
    <property type="project" value="UniProtKB-KW"/>
</dbReference>
<dbReference type="Pfam" id="PF00293">
    <property type="entry name" value="NUDIX"/>
    <property type="match status" value="1"/>
</dbReference>
<organism evidence="4 5">
    <name type="scientific">Candidatus Woesebacteria bacterium RIFOXYD1_FULL_46_19</name>
    <dbReference type="NCBI Taxonomy" id="1802552"/>
    <lineage>
        <taxon>Bacteria</taxon>
        <taxon>Candidatus Woeseibacteriota</taxon>
    </lineage>
</organism>
<dbReference type="AlphaFoldDB" id="A0A1F8DKM7"/>
<dbReference type="PANTHER" id="PTHR43736:SF1">
    <property type="entry name" value="DIHYDRONEOPTERIN TRIPHOSPHATE DIPHOSPHATASE"/>
    <property type="match status" value="1"/>
</dbReference>
<dbReference type="PROSITE" id="PS51462">
    <property type="entry name" value="NUDIX"/>
    <property type="match status" value="1"/>
</dbReference>
<dbReference type="SUPFAM" id="SSF55811">
    <property type="entry name" value="Nudix"/>
    <property type="match status" value="1"/>
</dbReference>
<dbReference type="InterPro" id="IPR015797">
    <property type="entry name" value="NUDIX_hydrolase-like_dom_sf"/>
</dbReference>